<accession>A0A1J1LL05</accession>
<name>A0A1J1LL05_9CYAN</name>
<dbReference type="InterPro" id="IPR035093">
    <property type="entry name" value="RelE/ParE_toxin_dom_sf"/>
</dbReference>
<keyword evidence="2" id="KW-1133">Transmembrane helix</keyword>
<dbReference type="Gene3D" id="3.30.2310.20">
    <property type="entry name" value="RelE-like"/>
    <property type="match status" value="1"/>
</dbReference>
<protein>
    <recommendedName>
        <fullName evidence="5">Plasmid stabilization system</fullName>
    </recommendedName>
</protein>
<evidence type="ECO:0000313" key="3">
    <source>
        <dbReference type="EMBL" id="CUR33159.1"/>
    </source>
</evidence>
<evidence type="ECO:0008006" key="5">
    <source>
        <dbReference type="Google" id="ProtNLM"/>
    </source>
</evidence>
<evidence type="ECO:0000256" key="2">
    <source>
        <dbReference type="SAM" id="Phobius"/>
    </source>
</evidence>
<evidence type="ECO:0000313" key="4">
    <source>
        <dbReference type="Proteomes" id="UP000184315"/>
    </source>
</evidence>
<feature type="transmembrane region" description="Helical" evidence="2">
    <location>
        <begin position="81"/>
        <end position="102"/>
    </location>
</feature>
<dbReference type="STRING" id="671072.PL9214500406"/>
<dbReference type="Pfam" id="PF05016">
    <property type="entry name" value="ParE_toxin"/>
    <property type="match status" value="1"/>
</dbReference>
<dbReference type="EMBL" id="CZDF01000156">
    <property type="protein sequence ID" value="CUR33159.1"/>
    <property type="molecule type" value="Genomic_DNA"/>
</dbReference>
<keyword evidence="1" id="KW-1277">Toxin-antitoxin system</keyword>
<dbReference type="Proteomes" id="UP000184315">
    <property type="component" value="Unassembled WGS sequence"/>
</dbReference>
<dbReference type="InterPro" id="IPR007712">
    <property type="entry name" value="RelE/ParE_toxin"/>
</dbReference>
<gene>
    <name evidence="3" type="ORF">PL9214500406</name>
</gene>
<proteinExistence type="predicted"/>
<sequence length="113" mass="13534">MKVNLGKSLSEELLKMTYKIKISEEAELDLDDAYQWYESQVNQLGSELIRVVDQNLALIQQNPLAYPIIYNNVRRKLLPRFPYGLFYVIHDDIIFILAFFHVKRDPQQWKKRF</sequence>
<keyword evidence="2" id="KW-0812">Transmembrane</keyword>
<reference evidence="4" key="1">
    <citation type="submission" date="2015-10" db="EMBL/GenBank/DDBJ databases">
        <authorList>
            <person name="Regsiter A."/>
            <person name="william w."/>
        </authorList>
    </citation>
    <scope>NUCLEOTIDE SEQUENCE [LARGE SCALE GENOMIC DNA]</scope>
</reference>
<keyword evidence="4" id="KW-1185">Reference proteome</keyword>
<organism evidence="3 4">
    <name type="scientific">Planktothrix tepida PCC 9214</name>
    <dbReference type="NCBI Taxonomy" id="671072"/>
    <lineage>
        <taxon>Bacteria</taxon>
        <taxon>Bacillati</taxon>
        <taxon>Cyanobacteriota</taxon>
        <taxon>Cyanophyceae</taxon>
        <taxon>Oscillatoriophycideae</taxon>
        <taxon>Oscillatoriales</taxon>
        <taxon>Microcoleaceae</taxon>
        <taxon>Planktothrix</taxon>
    </lineage>
</organism>
<dbReference type="AlphaFoldDB" id="A0A1J1LL05"/>
<keyword evidence="2" id="KW-0472">Membrane</keyword>
<evidence type="ECO:0000256" key="1">
    <source>
        <dbReference type="ARBA" id="ARBA00022649"/>
    </source>
</evidence>